<dbReference type="PROSITE" id="PS51898">
    <property type="entry name" value="TYR_RECOMBINASE"/>
    <property type="match status" value="1"/>
</dbReference>
<evidence type="ECO:0000259" key="7">
    <source>
        <dbReference type="PROSITE" id="PS51900"/>
    </source>
</evidence>
<dbReference type="PROSITE" id="PS51900">
    <property type="entry name" value="CB"/>
    <property type="match status" value="1"/>
</dbReference>
<evidence type="ECO:0000256" key="5">
    <source>
        <dbReference type="PROSITE-ProRule" id="PRU01248"/>
    </source>
</evidence>
<dbReference type="InterPro" id="IPR010998">
    <property type="entry name" value="Integrase_recombinase_N"/>
</dbReference>
<proteinExistence type="inferred from homology"/>
<dbReference type="InterPro" id="IPR002104">
    <property type="entry name" value="Integrase_catalytic"/>
</dbReference>
<dbReference type="Proteomes" id="UP000095392">
    <property type="component" value="Unassembled WGS sequence"/>
</dbReference>
<name>A0AB36FLV4_ALTMA</name>
<reference evidence="8 9" key="1">
    <citation type="submission" date="2016-09" db="EMBL/GenBank/DDBJ databases">
        <title>Draft Genome Sequence of four Alteromonas macleodii strains isolated from copper coupons and grown long-term at elevated copper levels.</title>
        <authorList>
            <person name="Cusick K."/>
            <person name="Dale J."/>
            <person name="Little B."/>
            <person name="Biffinger J."/>
        </authorList>
    </citation>
    <scope>NUCLEOTIDE SEQUENCE [LARGE SCALE GENOMIC DNA]</scope>
    <source>
        <strain evidence="8 9">KCP01</strain>
    </source>
</reference>
<evidence type="ECO:0000313" key="9">
    <source>
        <dbReference type="Proteomes" id="UP000095392"/>
    </source>
</evidence>
<dbReference type="InterPro" id="IPR046668">
    <property type="entry name" value="DUF6538"/>
</dbReference>
<dbReference type="GO" id="GO:0015074">
    <property type="term" value="P:DNA integration"/>
    <property type="evidence" value="ECO:0007669"/>
    <property type="project" value="UniProtKB-KW"/>
</dbReference>
<feature type="domain" description="Tyr recombinase" evidence="6">
    <location>
        <begin position="230"/>
        <end position="388"/>
    </location>
</feature>
<organism evidence="8 9">
    <name type="scientific">Alteromonas macleodii</name>
    <name type="common">Pseudoalteromonas macleodii</name>
    <dbReference type="NCBI Taxonomy" id="28108"/>
    <lineage>
        <taxon>Bacteria</taxon>
        <taxon>Pseudomonadati</taxon>
        <taxon>Pseudomonadota</taxon>
        <taxon>Gammaproteobacteria</taxon>
        <taxon>Alteromonadales</taxon>
        <taxon>Alteromonadaceae</taxon>
        <taxon>Alteromonas/Salinimonas group</taxon>
        <taxon>Alteromonas</taxon>
    </lineage>
</organism>
<evidence type="ECO:0000256" key="2">
    <source>
        <dbReference type="ARBA" id="ARBA00022908"/>
    </source>
</evidence>
<comment type="similarity">
    <text evidence="1">Belongs to the 'phage' integrase family.</text>
</comment>
<dbReference type="InterPro" id="IPR050090">
    <property type="entry name" value="Tyrosine_recombinase_XerCD"/>
</dbReference>
<sequence>MNAQNKHIKKHHDTWVYSRRVPSAIAHLYKGSHITFSLQTSSVKVARLKRDKFNGHLANQMQGTISPEREEFKRHLTVAKEYAGAIKDRSSNLTYDDFFPREPIAHAAYREVAYKDTNHVYSYTAKEALQSLLGRKTKLSDDTKQKLQSALDRFLTFVGVNDMALTEVHKKTVVAYIEHLGDEYAHGTIAAHLSRLKSIWVHAFQLGEIALKQSPFEDHDLSPYKKGESQRKQLFSKDQLNKVLNECPDSVKPLTKLALFTGARISELCRAEVEVIEGIRCLVVHKGKTKSAPRYIPLADQLNDIELPLRLDHKSAGRTFSKFKVDKITDDSTRSFHSLRNHFITAGQRADNLTEFDVAYVAGHKTGTTMSFGHYARHDVKRLKATVDKVASQIEKEWYL</sequence>
<dbReference type="InterPro" id="IPR044068">
    <property type="entry name" value="CB"/>
</dbReference>
<accession>A0AB36FLV4</accession>
<keyword evidence="2" id="KW-0229">DNA integration</keyword>
<gene>
    <name evidence="8" type="ORF">BFV95_4040</name>
</gene>
<dbReference type="InterPro" id="IPR025269">
    <property type="entry name" value="SAM-like_dom"/>
</dbReference>
<evidence type="ECO:0000256" key="1">
    <source>
        <dbReference type="ARBA" id="ARBA00008857"/>
    </source>
</evidence>
<dbReference type="Gene3D" id="1.10.150.130">
    <property type="match status" value="1"/>
</dbReference>
<comment type="caution">
    <text evidence="8">The sequence shown here is derived from an EMBL/GenBank/DDBJ whole genome shotgun (WGS) entry which is preliminary data.</text>
</comment>
<evidence type="ECO:0000259" key="6">
    <source>
        <dbReference type="PROSITE" id="PS51898"/>
    </source>
</evidence>
<dbReference type="EMBL" id="MIPY01000035">
    <property type="protein sequence ID" value="OES26044.1"/>
    <property type="molecule type" value="Genomic_DNA"/>
</dbReference>
<dbReference type="Pfam" id="PF13102">
    <property type="entry name" value="Phage_int_SAM_5"/>
    <property type="match status" value="1"/>
</dbReference>
<keyword evidence="9" id="KW-1185">Reference proteome</keyword>
<evidence type="ECO:0000256" key="4">
    <source>
        <dbReference type="ARBA" id="ARBA00023172"/>
    </source>
</evidence>
<dbReference type="RefSeq" id="WP_069945182.1">
    <property type="nucleotide sequence ID" value="NZ_MIPW01000028.1"/>
</dbReference>
<dbReference type="Gene3D" id="1.10.443.10">
    <property type="entry name" value="Intergrase catalytic core"/>
    <property type="match status" value="1"/>
</dbReference>
<dbReference type="InterPro" id="IPR013762">
    <property type="entry name" value="Integrase-like_cat_sf"/>
</dbReference>
<keyword evidence="4" id="KW-0233">DNA recombination</keyword>
<dbReference type="PANTHER" id="PTHR30349">
    <property type="entry name" value="PHAGE INTEGRASE-RELATED"/>
    <property type="match status" value="1"/>
</dbReference>
<dbReference type="InterPro" id="IPR011010">
    <property type="entry name" value="DNA_brk_join_enz"/>
</dbReference>
<keyword evidence="3 5" id="KW-0238">DNA-binding</keyword>
<dbReference type="GO" id="GO:0003677">
    <property type="term" value="F:DNA binding"/>
    <property type="evidence" value="ECO:0007669"/>
    <property type="project" value="UniProtKB-UniRule"/>
</dbReference>
<dbReference type="Pfam" id="PF20172">
    <property type="entry name" value="DUF6538"/>
    <property type="match status" value="1"/>
</dbReference>
<feature type="domain" description="Core-binding (CB)" evidence="7">
    <location>
        <begin position="123"/>
        <end position="204"/>
    </location>
</feature>
<dbReference type="PANTHER" id="PTHR30349:SF41">
    <property type="entry name" value="INTEGRASE_RECOMBINASE PROTEIN MJ0367-RELATED"/>
    <property type="match status" value="1"/>
</dbReference>
<evidence type="ECO:0000313" key="8">
    <source>
        <dbReference type="EMBL" id="OES26044.1"/>
    </source>
</evidence>
<protein>
    <submittedName>
        <fullName evidence="8">Phage integrase family protein</fullName>
    </submittedName>
</protein>
<dbReference type="SUPFAM" id="SSF56349">
    <property type="entry name" value="DNA breaking-rejoining enzymes"/>
    <property type="match status" value="1"/>
</dbReference>
<dbReference type="GO" id="GO:0006310">
    <property type="term" value="P:DNA recombination"/>
    <property type="evidence" value="ECO:0007669"/>
    <property type="project" value="UniProtKB-KW"/>
</dbReference>
<dbReference type="AlphaFoldDB" id="A0AB36FLV4"/>
<evidence type="ECO:0000256" key="3">
    <source>
        <dbReference type="ARBA" id="ARBA00023125"/>
    </source>
</evidence>